<dbReference type="AlphaFoldDB" id="A0A7C1GRL5"/>
<proteinExistence type="predicted"/>
<dbReference type="Proteomes" id="UP000886198">
    <property type="component" value="Unassembled WGS sequence"/>
</dbReference>
<organism evidence="1">
    <name type="scientific">Mesotoga infera</name>
    <dbReference type="NCBI Taxonomy" id="1236046"/>
    <lineage>
        <taxon>Bacteria</taxon>
        <taxon>Thermotogati</taxon>
        <taxon>Thermotogota</taxon>
        <taxon>Thermotogae</taxon>
        <taxon>Kosmotogales</taxon>
        <taxon>Kosmotogaceae</taxon>
        <taxon>Mesotoga</taxon>
    </lineage>
</organism>
<comment type="caution">
    <text evidence="1">The sequence shown here is derived from an EMBL/GenBank/DDBJ whole genome shotgun (WGS) entry which is preliminary data.</text>
</comment>
<evidence type="ECO:0000313" key="1">
    <source>
        <dbReference type="EMBL" id="HDP78219.1"/>
    </source>
</evidence>
<name>A0A7C1GRL5_9BACT</name>
<accession>A0A7C1GRL5</accession>
<protein>
    <recommendedName>
        <fullName evidence="2">Addiction module toxin RelE</fullName>
    </recommendedName>
</protein>
<evidence type="ECO:0008006" key="2">
    <source>
        <dbReference type="Google" id="ProtNLM"/>
    </source>
</evidence>
<reference evidence="1" key="1">
    <citation type="journal article" date="2020" name="mSystems">
        <title>Genome- and Community-Level Interaction Insights into Carbon Utilization and Element Cycling Functions of Hydrothermarchaeota in Hydrothermal Sediment.</title>
        <authorList>
            <person name="Zhou Z."/>
            <person name="Liu Y."/>
            <person name="Xu W."/>
            <person name="Pan J."/>
            <person name="Luo Z.H."/>
            <person name="Li M."/>
        </authorList>
    </citation>
    <scope>NUCLEOTIDE SEQUENCE [LARGE SCALE GENOMIC DNA]</scope>
    <source>
        <strain evidence="1">SpSt-1179</strain>
    </source>
</reference>
<gene>
    <name evidence="1" type="ORF">ENN47_08570</name>
</gene>
<sequence length="128" mass="15045">MRIRTLYKGYKVLFFENDVPKFLNDLDVDTKEEIASNFGDIEAMGIAPEQIGKQGRLYKPLDCRWGTLFEMKLRTKQKEVIRLYFHPDSENLLIILLLAVFKQGRSRRQNADIVKACKRLGKYLFEAR</sequence>
<dbReference type="EMBL" id="DSBT01000252">
    <property type="protein sequence ID" value="HDP78219.1"/>
    <property type="molecule type" value="Genomic_DNA"/>
</dbReference>